<dbReference type="Pfam" id="PF04466">
    <property type="entry name" value="Terminase_3"/>
    <property type="match status" value="1"/>
</dbReference>
<name>A0A8S5UY15_9CAUD</name>
<sequence length="506" mass="59051">MATLEQKLDVALWWKQMRETNNARFLPLLFDKHRFLVLKGGGGSGKSIFAGRKILERVTNEPGHRYLVVRKVAKTLRESCFEQLKKQAYEYYADQIAFIPKGKGSDMYIRFKNGSEILFAGLDDVEKLKSIFDITGIWIEEASELEEGDFNQLDIRLRTEFPFYLQMILTFNPISITHWLKKRFFDTKDPRATVHESTYKDNRFLTPEARITLEAFRETDEYYYMVYCLGQWGVTGKTVFNGKAVAERLTYVEKQGWRKRGYFAYTLSPDDIHISEWHWEDDENGPVILYAEPTEGRPYVVGGDTAGDGSDYFVGQVLDNITGRQVCVLRHRYDEDTYARQMYCLGRYYNDALLGIETNFSTYPVKLLALMGYPKLYVREVEDDYTGRIKQAYGFQTNRTTRPVILSELIRILRESMASINDRDTLLEMLTFVRREKDLQGEAESGAHDDCVLALAIAHYIRPQQTMEVTRPRGERVRWSQDLWDDYNKATPAEREAMIRLWGRPE</sequence>
<dbReference type="InterPro" id="IPR035412">
    <property type="entry name" value="Terminase_L_N"/>
</dbReference>
<reference evidence="2" key="1">
    <citation type="journal article" date="2021" name="Proc. Natl. Acad. Sci. U.S.A.">
        <title>A Catalog of Tens of Thousands of Viruses from Human Metagenomes Reveals Hidden Associations with Chronic Diseases.</title>
        <authorList>
            <person name="Tisza M.J."/>
            <person name="Buck C.B."/>
        </authorList>
    </citation>
    <scope>NUCLEOTIDE SEQUENCE</scope>
    <source>
        <strain evidence="2">Ct7113</strain>
    </source>
</reference>
<feature type="domain" description="Phage terminase large subunit N-terminal" evidence="1">
    <location>
        <begin position="32"/>
        <end position="231"/>
    </location>
</feature>
<dbReference type="Gene3D" id="3.30.420.240">
    <property type="match status" value="1"/>
</dbReference>
<accession>A0A8S5UY15</accession>
<dbReference type="InterPro" id="IPR006437">
    <property type="entry name" value="Phage_terminase_lsu"/>
</dbReference>
<evidence type="ECO:0000259" key="1">
    <source>
        <dbReference type="Pfam" id="PF04466"/>
    </source>
</evidence>
<proteinExistence type="predicted"/>
<dbReference type="PANTHER" id="PTHR39184:SF1">
    <property type="entry name" value="PBSX PHAGE TERMINASE LARGE SUBUNIT"/>
    <property type="match status" value="1"/>
</dbReference>
<dbReference type="InterPro" id="IPR027417">
    <property type="entry name" value="P-loop_NTPase"/>
</dbReference>
<dbReference type="Gene3D" id="3.40.50.300">
    <property type="entry name" value="P-loop containing nucleotide triphosphate hydrolases"/>
    <property type="match status" value="1"/>
</dbReference>
<dbReference type="EMBL" id="BK016164">
    <property type="protein sequence ID" value="DAF99332.1"/>
    <property type="molecule type" value="Genomic_DNA"/>
</dbReference>
<evidence type="ECO:0000313" key="2">
    <source>
        <dbReference type="EMBL" id="DAF99332.1"/>
    </source>
</evidence>
<protein>
    <submittedName>
        <fullName evidence="2">Terminase large subunit</fullName>
    </submittedName>
</protein>
<dbReference type="PANTHER" id="PTHR39184">
    <property type="match status" value="1"/>
</dbReference>
<dbReference type="InterPro" id="IPR052380">
    <property type="entry name" value="Viral_DNA_packaging_terminase"/>
</dbReference>
<organism evidence="2">
    <name type="scientific">Myoviridae sp. ct7113</name>
    <dbReference type="NCBI Taxonomy" id="2825037"/>
    <lineage>
        <taxon>Viruses</taxon>
        <taxon>Duplodnaviria</taxon>
        <taxon>Heunggongvirae</taxon>
        <taxon>Uroviricota</taxon>
        <taxon>Caudoviricetes</taxon>
    </lineage>
</organism>
<dbReference type="NCBIfam" id="TIGR01547">
    <property type="entry name" value="phage_term_2"/>
    <property type="match status" value="1"/>
</dbReference>